<accession>A0A5B8EHN4</accession>
<organism evidence="2 3">
    <name type="scientific">Lactobacillus amylovorus</name>
    <dbReference type="NCBI Taxonomy" id="1604"/>
    <lineage>
        <taxon>Bacteria</taxon>
        <taxon>Bacillati</taxon>
        <taxon>Bacillota</taxon>
        <taxon>Bacilli</taxon>
        <taxon>Lactobacillales</taxon>
        <taxon>Lactobacillaceae</taxon>
        <taxon>Lactobacillus</taxon>
    </lineage>
</organism>
<sequence length="225" mass="25978">MAISINKFQQDIVEGKDLNFLLNEAYAIAIKIKDKRMTEWCHYELSGYRDMDNIPKYRKIPVKLVADGQFRKNIPVEVPENCETLNYHFVNNPIPSLLKLTQEHGNKVVYFEFPTKANNKLHELYPEATDLTFKWVAGISQLTDIESEVRERIISWGMQLKGEKENRKEDTNDMNKVPQTINYNVVGNIQNSQIQQGSSNSKQKRSNIKDLIGNLFGSLSGHLFK</sequence>
<dbReference type="Pfam" id="PF18864">
    <property type="entry name" value="AbiTii"/>
    <property type="match status" value="1"/>
</dbReference>
<evidence type="ECO:0000259" key="1">
    <source>
        <dbReference type="Pfam" id="PF18864"/>
    </source>
</evidence>
<feature type="domain" description="AbiTii" evidence="1">
    <location>
        <begin position="5"/>
        <end position="171"/>
    </location>
</feature>
<dbReference type="Proteomes" id="UP000312326">
    <property type="component" value="Chromosome"/>
</dbReference>
<dbReference type="RefSeq" id="WP_139962455.1">
    <property type="nucleotide sequence ID" value="NZ_CP029754.1"/>
</dbReference>
<name>A0A5B8EHN4_LACAM</name>
<evidence type="ECO:0000313" key="2">
    <source>
        <dbReference type="EMBL" id="QDD70914.1"/>
    </source>
</evidence>
<proteinExistence type="predicted"/>
<dbReference type="InterPro" id="IPR041304">
    <property type="entry name" value="AbiTii"/>
</dbReference>
<evidence type="ECO:0000313" key="3">
    <source>
        <dbReference type="Proteomes" id="UP000312326"/>
    </source>
</evidence>
<reference evidence="2 3" key="1">
    <citation type="submission" date="2018-06" db="EMBL/GenBank/DDBJ databases">
        <title>Complete genome sequnece of Lactobacillus amylovorus PMRA3.</title>
        <authorList>
            <person name="Nam Y.-D."/>
            <person name="Chung W.-H."/>
            <person name="Park Y.S."/>
            <person name="Kang J."/>
        </authorList>
    </citation>
    <scope>NUCLEOTIDE SEQUENCE [LARGE SCALE GENOMIC DNA]</scope>
    <source>
        <strain evidence="2 3">PMRA3</strain>
    </source>
</reference>
<dbReference type="AlphaFoldDB" id="A0A5B8EHN4"/>
<protein>
    <recommendedName>
        <fullName evidence="1">AbiTii domain-containing protein</fullName>
    </recommendedName>
</protein>
<gene>
    <name evidence="2" type="ORF">DM298_08655</name>
</gene>
<dbReference type="EMBL" id="CP029754">
    <property type="protein sequence ID" value="QDD70914.1"/>
    <property type="molecule type" value="Genomic_DNA"/>
</dbReference>